<keyword evidence="3 11" id="KW-0633">Potassium transport</keyword>
<evidence type="ECO:0000313" key="14">
    <source>
        <dbReference type="Proteomes" id="UP000027982"/>
    </source>
</evidence>
<evidence type="ECO:0000256" key="1">
    <source>
        <dbReference type="ARBA" id="ARBA00022448"/>
    </source>
</evidence>
<dbReference type="KEGG" id="fgi:OP10G_0752"/>
<dbReference type="NCBIfam" id="TIGR00681">
    <property type="entry name" value="kdpC"/>
    <property type="match status" value="1"/>
</dbReference>
<proteinExistence type="inferred from homology"/>
<keyword evidence="1 11" id="KW-0813">Transport</keyword>
<keyword evidence="4 11" id="KW-0812">Transmembrane</keyword>
<comment type="similarity">
    <text evidence="11">Belongs to the KdpC family.</text>
</comment>
<dbReference type="STRING" id="661478.OP10G_0752"/>
<evidence type="ECO:0000313" key="13">
    <source>
        <dbReference type="EMBL" id="AIE84120.1"/>
    </source>
</evidence>
<keyword evidence="7 11" id="KW-0630">Potassium</keyword>
<dbReference type="GO" id="GO:0005524">
    <property type="term" value="F:ATP binding"/>
    <property type="evidence" value="ECO:0007669"/>
    <property type="project" value="UniProtKB-UniRule"/>
</dbReference>
<organism evidence="13 14">
    <name type="scientific">Fimbriimonas ginsengisoli Gsoil 348</name>
    <dbReference type="NCBI Taxonomy" id="661478"/>
    <lineage>
        <taxon>Bacteria</taxon>
        <taxon>Bacillati</taxon>
        <taxon>Armatimonadota</taxon>
        <taxon>Fimbriimonadia</taxon>
        <taxon>Fimbriimonadales</taxon>
        <taxon>Fimbriimonadaceae</taxon>
        <taxon>Fimbriimonas</taxon>
    </lineage>
</organism>
<dbReference type="GO" id="GO:0005886">
    <property type="term" value="C:plasma membrane"/>
    <property type="evidence" value="ECO:0007669"/>
    <property type="project" value="UniProtKB-SubCell"/>
</dbReference>
<dbReference type="NCBIfam" id="NF001454">
    <property type="entry name" value="PRK00315.1"/>
    <property type="match status" value="1"/>
</dbReference>
<dbReference type="OrthoDB" id="9788285at2"/>
<evidence type="ECO:0000256" key="12">
    <source>
        <dbReference type="SAM" id="MobiDB-lite"/>
    </source>
</evidence>
<dbReference type="RefSeq" id="WP_025227235.1">
    <property type="nucleotide sequence ID" value="NZ_CP007139.1"/>
</dbReference>
<dbReference type="AlphaFoldDB" id="A0A068NN17"/>
<dbReference type="Pfam" id="PF02669">
    <property type="entry name" value="KdpC"/>
    <property type="match status" value="1"/>
</dbReference>
<dbReference type="PANTHER" id="PTHR30042:SF2">
    <property type="entry name" value="POTASSIUM-TRANSPORTING ATPASE KDPC SUBUNIT"/>
    <property type="match status" value="1"/>
</dbReference>
<dbReference type="PANTHER" id="PTHR30042">
    <property type="entry name" value="POTASSIUM-TRANSPORTING ATPASE C CHAIN"/>
    <property type="match status" value="1"/>
</dbReference>
<dbReference type="EMBL" id="CP007139">
    <property type="protein sequence ID" value="AIE84120.1"/>
    <property type="molecule type" value="Genomic_DNA"/>
</dbReference>
<evidence type="ECO:0000256" key="10">
    <source>
        <dbReference type="ARBA" id="ARBA00023136"/>
    </source>
</evidence>
<evidence type="ECO:0000256" key="5">
    <source>
        <dbReference type="ARBA" id="ARBA00022741"/>
    </source>
</evidence>
<name>A0A068NN17_FIMGI</name>
<reference evidence="13 14" key="1">
    <citation type="journal article" date="2014" name="PLoS ONE">
        <title>The first complete genome sequence of the class fimbriimonadia in the phylum armatimonadetes.</title>
        <authorList>
            <person name="Hu Z.Y."/>
            <person name="Wang Y.Z."/>
            <person name="Im W.T."/>
            <person name="Wang S.Y."/>
            <person name="Zhao G.P."/>
            <person name="Zheng H.J."/>
            <person name="Quan Z.X."/>
        </authorList>
    </citation>
    <scope>NUCLEOTIDE SEQUENCE [LARGE SCALE GENOMIC DNA]</scope>
    <source>
        <strain evidence="13">Gsoil 348</strain>
    </source>
</reference>
<evidence type="ECO:0000256" key="9">
    <source>
        <dbReference type="ARBA" id="ARBA00023065"/>
    </source>
</evidence>
<evidence type="ECO:0000256" key="3">
    <source>
        <dbReference type="ARBA" id="ARBA00022538"/>
    </source>
</evidence>
<evidence type="ECO:0000256" key="4">
    <source>
        <dbReference type="ARBA" id="ARBA00022692"/>
    </source>
</evidence>
<comment type="subcellular location">
    <subcellularLocation>
        <location evidence="11">Cell membrane</location>
        <topology evidence="11">Single-pass membrane protein</topology>
    </subcellularLocation>
</comment>
<evidence type="ECO:0000256" key="8">
    <source>
        <dbReference type="ARBA" id="ARBA00022989"/>
    </source>
</evidence>
<feature type="compositionally biased region" description="Polar residues" evidence="12">
    <location>
        <begin position="78"/>
        <end position="89"/>
    </location>
</feature>
<dbReference type="HOGENOM" id="CLU_077094_2_0_0"/>
<sequence>MNHLRPVIVLTFLFVVFTGLGFPLLMYGIGQVPGLRDKADGSLIVRNGQVVGSTLIGQNFTKPEYFHPRPSAAGSGYDANNSSGTNLGPTSDKLVNGIHKKTADGKDDPGNFDGIKDLAKAYREENGLPVDAEIPADAATRSASGLDPHISPANAYLQAARVAKSRKMQVEEVRRLVDENTDSRFLGFFGEPAVNVLKLNLALDGKQSL</sequence>
<keyword evidence="6 11" id="KW-0067">ATP-binding</keyword>
<dbReference type="HAMAP" id="MF_00276">
    <property type="entry name" value="KdpC"/>
    <property type="match status" value="1"/>
</dbReference>
<dbReference type="Proteomes" id="UP000027982">
    <property type="component" value="Chromosome"/>
</dbReference>
<accession>A0A068NN17</accession>
<evidence type="ECO:0000256" key="11">
    <source>
        <dbReference type="HAMAP-Rule" id="MF_00276"/>
    </source>
</evidence>
<evidence type="ECO:0000256" key="2">
    <source>
        <dbReference type="ARBA" id="ARBA00022475"/>
    </source>
</evidence>
<keyword evidence="5 11" id="KW-0547">Nucleotide-binding</keyword>
<feature type="region of interest" description="Disordered" evidence="12">
    <location>
        <begin position="67"/>
        <end position="91"/>
    </location>
</feature>
<comment type="function">
    <text evidence="11">Part of the high-affinity ATP-driven potassium transport (or Kdp) system, which catalyzes the hydrolysis of ATP coupled with the electrogenic transport of potassium into the cytoplasm. This subunit acts as a catalytic chaperone that increases the ATP-binding affinity of the ATP-hydrolyzing subunit KdpB by the formation of a transient KdpB/KdpC/ATP ternary complex.</text>
</comment>
<keyword evidence="14" id="KW-1185">Reference proteome</keyword>
<feature type="transmembrane region" description="Helical" evidence="11">
    <location>
        <begin position="7"/>
        <end position="29"/>
    </location>
</feature>
<dbReference type="GO" id="GO:0008556">
    <property type="term" value="F:P-type potassium transmembrane transporter activity"/>
    <property type="evidence" value="ECO:0007669"/>
    <property type="project" value="InterPro"/>
</dbReference>
<keyword evidence="10 11" id="KW-0472">Membrane</keyword>
<keyword evidence="2 11" id="KW-1003">Cell membrane</keyword>
<dbReference type="PIRSF" id="PIRSF001296">
    <property type="entry name" value="K_ATPase_KdpC"/>
    <property type="match status" value="1"/>
</dbReference>
<gene>
    <name evidence="11" type="primary">kdpC</name>
    <name evidence="13" type="ORF">OP10G_0752</name>
</gene>
<comment type="subunit">
    <text evidence="11">The system is composed of three essential subunits: KdpA, KdpB and KdpC.</text>
</comment>
<keyword evidence="8 11" id="KW-1133">Transmembrane helix</keyword>
<dbReference type="eggNOG" id="COG2156">
    <property type="taxonomic scope" value="Bacteria"/>
</dbReference>
<dbReference type="InterPro" id="IPR003820">
    <property type="entry name" value="KdpC"/>
</dbReference>
<keyword evidence="9 11" id="KW-0406">Ion transport</keyword>
<evidence type="ECO:0000256" key="6">
    <source>
        <dbReference type="ARBA" id="ARBA00022840"/>
    </source>
</evidence>
<evidence type="ECO:0000256" key="7">
    <source>
        <dbReference type="ARBA" id="ARBA00022958"/>
    </source>
</evidence>
<protein>
    <recommendedName>
        <fullName evidence="11">Potassium-transporting ATPase KdpC subunit</fullName>
    </recommendedName>
    <alternativeName>
        <fullName evidence="11">ATP phosphohydrolase [potassium-transporting] C chain</fullName>
    </alternativeName>
    <alternativeName>
        <fullName evidence="11">Potassium-binding and translocating subunit C</fullName>
    </alternativeName>
    <alternativeName>
        <fullName evidence="11">Potassium-translocating ATPase C chain</fullName>
    </alternativeName>
</protein>